<accession>A0A2T0VZE9</accession>
<dbReference type="NCBIfam" id="TIGR01730">
    <property type="entry name" value="RND_mfp"/>
    <property type="match status" value="1"/>
</dbReference>
<dbReference type="GO" id="GO:0015562">
    <property type="term" value="F:efflux transmembrane transporter activity"/>
    <property type="evidence" value="ECO:0007669"/>
    <property type="project" value="TreeGrafter"/>
</dbReference>
<feature type="signal peptide" evidence="2">
    <location>
        <begin position="1"/>
        <end position="21"/>
    </location>
</feature>
<dbReference type="SUPFAM" id="SSF111369">
    <property type="entry name" value="HlyD-like secretion proteins"/>
    <property type="match status" value="1"/>
</dbReference>
<dbReference type="InterPro" id="IPR006143">
    <property type="entry name" value="RND_pump_MFP"/>
</dbReference>
<organism evidence="3 4">
    <name type="scientific">Yoonia maritima</name>
    <dbReference type="NCBI Taxonomy" id="1435347"/>
    <lineage>
        <taxon>Bacteria</taxon>
        <taxon>Pseudomonadati</taxon>
        <taxon>Pseudomonadota</taxon>
        <taxon>Alphaproteobacteria</taxon>
        <taxon>Rhodobacterales</taxon>
        <taxon>Paracoccaceae</taxon>
        <taxon>Yoonia</taxon>
    </lineage>
</organism>
<name>A0A2T0VZE9_9RHOB</name>
<dbReference type="PANTHER" id="PTHR30469">
    <property type="entry name" value="MULTIDRUG RESISTANCE PROTEIN MDTA"/>
    <property type="match status" value="1"/>
</dbReference>
<feature type="chain" id="PRO_5015605761" evidence="2">
    <location>
        <begin position="22"/>
        <end position="353"/>
    </location>
</feature>
<dbReference type="EMBL" id="PVTP01000005">
    <property type="protein sequence ID" value="PRY77744.1"/>
    <property type="molecule type" value="Genomic_DNA"/>
</dbReference>
<comment type="caution">
    <text evidence="3">The sequence shown here is derived from an EMBL/GenBank/DDBJ whole genome shotgun (WGS) entry which is preliminary data.</text>
</comment>
<keyword evidence="4" id="KW-1185">Reference proteome</keyword>
<proteinExistence type="inferred from homology"/>
<dbReference type="OrthoDB" id="9813967at2"/>
<dbReference type="AlphaFoldDB" id="A0A2T0VZE9"/>
<comment type="similarity">
    <text evidence="1">Belongs to the membrane fusion protein (MFP) (TC 8.A.1) family.</text>
</comment>
<dbReference type="RefSeq" id="WP_106357402.1">
    <property type="nucleotide sequence ID" value="NZ_PVTP01000005.1"/>
</dbReference>
<evidence type="ECO:0000256" key="1">
    <source>
        <dbReference type="ARBA" id="ARBA00009477"/>
    </source>
</evidence>
<evidence type="ECO:0000313" key="4">
    <source>
        <dbReference type="Proteomes" id="UP000238007"/>
    </source>
</evidence>
<evidence type="ECO:0000256" key="2">
    <source>
        <dbReference type="SAM" id="SignalP"/>
    </source>
</evidence>
<dbReference type="Gene3D" id="2.40.420.20">
    <property type="match status" value="1"/>
</dbReference>
<evidence type="ECO:0000313" key="3">
    <source>
        <dbReference type="EMBL" id="PRY77744.1"/>
    </source>
</evidence>
<protein>
    <submittedName>
        <fullName evidence="3">RND family efflux transporter MFP subunit</fullName>
    </submittedName>
</protein>
<reference evidence="3 4" key="1">
    <citation type="submission" date="2018-03" db="EMBL/GenBank/DDBJ databases">
        <title>Genomic Encyclopedia of Archaeal and Bacterial Type Strains, Phase II (KMG-II): from individual species to whole genera.</title>
        <authorList>
            <person name="Goeker M."/>
        </authorList>
    </citation>
    <scope>NUCLEOTIDE SEQUENCE [LARGE SCALE GENOMIC DNA]</scope>
    <source>
        <strain evidence="3 4">DSM 101533</strain>
    </source>
</reference>
<dbReference type="PANTHER" id="PTHR30469:SF38">
    <property type="entry name" value="HLYD FAMILY SECRETION PROTEIN"/>
    <property type="match status" value="1"/>
</dbReference>
<dbReference type="Gene3D" id="2.40.30.170">
    <property type="match status" value="1"/>
</dbReference>
<dbReference type="Proteomes" id="UP000238007">
    <property type="component" value="Unassembled WGS sequence"/>
</dbReference>
<dbReference type="GO" id="GO:1990281">
    <property type="term" value="C:efflux pump complex"/>
    <property type="evidence" value="ECO:0007669"/>
    <property type="project" value="TreeGrafter"/>
</dbReference>
<keyword evidence="2" id="KW-0732">Signal</keyword>
<sequence length="353" mass="36900">MLRLNVLVASVALVIGSPAVAETPLTVVIVTAQSTELERGISLTGEIVARNSLSVSFPSGGRVESVEVREGDVVEAGAVLARITAIQQEQALRAARAGVSTATADRDQALEDLRRQDALLERGATTRVSRDNAADQTRVKEGVLAQARADLDLAEKALEDTVVTAPEAATVTARYAEPGQVVGAVEPVVELALGGAVDAVFDVPENLMTSTNQIEHVRMFPLERPSQLFAGAVREVSPLVDPTTGTVAVKVSVDDKPNGIEYGDAVRGSTTESVGEAVVLPYSAMSASAQGPAVWVVDPKTMRVSLAQITVDRFETGNILVADGIEEGALVVSAGAQLLYPGRLVRTEAGTNE</sequence>
<dbReference type="Gene3D" id="2.40.50.100">
    <property type="match status" value="1"/>
</dbReference>
<dbReference type="Gene3D" id="1.10.287.470">
    <property type="entry name" value="Helix hairpin bin"/>
    <property type="match status" value="1"/>
</dbReference>
<gene>
    <name evidence="3" type="ORF">CLV80_105228</name>
</gene>